<keyword evidence="3 9" id="KW-0597">Phosphoprotein</keyword>
<dbReference type="Pfam" id="PF00072">
    <property type="entry name" value="Response_reg"/>
    <property type="match status" value="1"/>
</dbReference>
<dbReference type="EMBL" id="JBHUMX010000003">
    <property type="protein sequence ID" value="MFD2627563.1"/>
    <property type="molecule type" value="Genomic_DNA"/>
</dbReference>
<reference evidence="12" key="1">
    <citation type="journal article" date="2019" name="Int. J. Syst. Evol. Microbiol.">
        <title>The Global Catalogue of Microorganisms (GCM) 10K type strain sequencing project: providing services to taxonomists for standard genome sequencing and annotation.</title>
        <authorList>
            <consortium name="The Broad Institute Genomics Platform"/>
            <consortium name="The Broad Institute Genome Sequencing Center for Infectious Disease"/>
            <person name="Wu L."/>
            <person name="Ma J."/>
        </authorList>
    </citation>
    <scope>NUCLEOTIDE SEQUENCE [LARGE SCALE GENOMIC DNA]</scope>
    <source>
        <strain evidence="12">TISTR 1858</strain>
    </source>
</reference>
<evidence type="ECO:0000259" key="10">
    <source>
        <dbReference type="PROSITE" id="PS50110"/>
    </source>
</evidence>
<dbReference type="Gene3D" id="1.10.10.10">
    <property type="entry name" value="Winged helix-like DNA-binding domain superfamily/Winged helix DNA-binding domain"/>
    <property type="match status" value="1"/>
</dbReference>
<evidence type="ECO:0000256" key="6">
    <source>
        <dbReference type="ARBA" id="ARBA00023125"/>
    </source>
</evidence>
<dbReference type="PANTHER" id="PTHR45526">
    <property type="entry name" value="TRANSCRIPTIONAL REGULATORY PROTEIN DPIA"/>
    <property type="match status" value="1"/>
</dbReference>
<evidence type="ECO:0000256" key="1">
    <source>
        <dbReference type="ARBA" id="ARBA00004496"/>
    </source>
</evidence>
<dbReference type="InterPro" id="IPR001789">
    <property type="entry name" value="Sig_transdc_resp-reg_receiver"/>
</dbReference>
<dbReference type="SUPFAM" id="SSF52172">
    <property type="entry name" value="CheY-like"/>
    <property type="match status" value="1"/>
</dbReference>
<dbReference type="PANTHER" id="PTHR45526:SF1">
    <property type="entry name" value="TRANSCRIPTIONAL REGULATORY PROTEIN DCUR-RELATED"/>
    <property type="match status" value="1"/>
</dbReference>
<gene>
    <name evidence="11" type="ORF">ACFSUN_02005</name>
</gene>
<comment type="caution">
    <text evidence="11">The sequence shown here is derived from an EMBL/GenBank/DDBJ whole genome shotgun (WGS) entry which is preliminary data.</text>
</comment>
<dbReference type="PIRSF" id="PIRSF006171">
    <property type="entry name" value="RR_citrat_malat"/>
    <property type="match status" value="1"/>
</dbReference>
<keyword evidence="7" id="KW-0010">Activator</keyword>
<evidence type="ECO:0000256" key="5">
    <source>
        <dbReference type="ARBA" id="ARBA00023015"/>
    </source>
</evidence>
<dbReference type="InterPro" id="IPR036388">
    <property type="entry name" value="WH-like_DNA-bd_sf"/>
</dbReference>
<keyword evidence="2" id="KW-0963">Cytoplasm</keyword>
<feature type="domain" description="Response regulatory" evidence="10">
    <location>
        <begin position="3"/>
        <end position="119"/>
    </location>
</feature>
<evidence type="ECO:0000256" key="2">
    <source>
        <dbReference type="ARBA" id="ARBA00022490"/>
    </source>
</evidence>
<evidence type="ECO:0000313" key="12">
    <source>
        <dbReference type="Proteomes" id="UP001597451"/>
    </source>
</evidence>
<proteinExistence type="predicted"/>
<keyword evidence="6" id="KW-0238">DNA-binding</keyword>
<evidence type="ECO:0000256" key="9">
    <source>
        <dbReference type="PROSITE-ProRule" id="PRU00169"/>
    </source>
</evidence>
<evidence type="ECO:0000256" key="8">
    <source>
        <dbReference type="ARBA" id="ARBA00023163"/>
    </source>
</evidence>
<dbReference type="SMART" id="SM00448">
    <property type="entry name" value="REC"/>
    <property type="match status" value="1"/>
</dbReference>
<evidence type="ECO:0000256" key="7">
    <source>
        <dbReference type="ARBA" id="ARBA00023159"/>
    </source>
</evidence>
<keyword evidence="4" id="KW-0902">Two-component regulatory system</keyword>
<dbReference type="InterPro" id="IPR024187">
    <property type="entry name" value="Sig_transdc_resp-reg_cit/mal"/>
</dbReference>
<evidence type="ECO:0000256" key="4">
    <source>
        <dbReference type="ARBA" id="ARBA00023012"/>
    </source>
</evidence>
<name>A0ABW5PW81_9BACI</name>
<accession>A0ABW5PW81</accession>
<dbReference type="CDD" id="cd19925">
    <property type="entry name" value="REC_citrate_TCS"/>
    <property type="match status" value="1"/>
</dbReference>
<organism evidence="11 12">
    <name type="scientific">Oceanobacillus kapialis</name>
    <dbReference type="NCBI Taxonomy" id="481353"/>
    <lineage>
        <taxon>Bacteria</taxon>
        <taxon>Bacillati</taxon>
        <taxon>Bacillota</taxon>
        <taxon>Bacilli</taxon>
        <taxon>Bacillales</taxon>
        <taxon>Bacillaceae</taxon>
        <taxon>Oceanobacillus</taxon>
    </lineage>
</organism>
<sequence length="234" mass="26795">MINVLIVEDDPMVAEFNKRFLSKLEGYGLVGIADTVSKATEVINTKKVDLILLDVYMPGQNGLDLLAEIRDKALEIDVILITAASEVDKIQTALHYGAIDYLIKPFEFERFKQALEKYKEKYKIFHEKENLDQTLIDQKLFKSAIQAQKEKKVLPKGLTESTLIVIVNAMKQMKSFTTDELAETTAISRVSVRKYLQFLVEIEVLEETLNYGIGRPVYHYTYKGNDESLKEYVD</sequence>
<comment type="subcellular location">
    <subcellularLocation>
        <location evidence="1">Cytoplasm</location>
    </subcellularLocation>
</comment>
<evidence type="ECO:0000313" key="11">
    <source>
        <dbReference type="EMBL" id="MFD2627563.1"/>
    </source>
</evidence>
<evidence type="ECO:0000256" key="3">
    <source>
        <dbReference type="ARBA" id="ARBA00022553"/>
    </source>
</evidence>
<dbReference type="Gene3D" id="3.40.50.2300">
    <property type="match status" value="1"/>
</dbReference>
<keyword evidence="12" id="KW-1185">Reference proteome</keyword>
<dbReference type="InterPro" id="IPR051271">
    <property type="entry name" value="2C-system_Tx_regulators"/>
</dbReference>
<keyword evidence="8" id="KW-0804">Transcription</keyword>
<dbReference type="RefSeq" id="WP_379560210.1">
    <property type="nucleotide sequence ID" value="NZ_JBHUMX010000003.1"/>
</dbReference>
<dbReference type="InterPro" id="IPR011006">
    <property type="entry name" value="CheY-like_superfamily"/>
</dbReference>
<dbReference type="PROSITE" id="PS50110">
    <property type="entry name" value="RESPONSE_REGULATORY"/>
    <property type="match status" value="1"/>
</dbReference>
<dbReference type="Proteomes" id="UP001597451">
    <property type="component" value="Unassembled WGS sequence"/>
</dbReference>
<protein>
    <submittedName>
        <fullName evidence="11">Response regulator</fullName>
    </submittedName>
</protein>
<feature type="modified residue" description="4-aspartylphosphate" evidence="9">
    <location>
        <position position="54"/>
    </location>
</feature>
<keyword evidence="5" id="KW-0805">Transcription regulation</keyword>